<proteinExistence type="predicted"/>
<keyword evidence="6" id="KW-1185">Reference proteome</keyword>
<evidence type="ECO:0000259" key="4">
    <source>
        <dbReference type="Pfam" id="PF25117"/>
    </source>
</evidence>
<dbReference type="OrthoDB" id="2113314at2759"/>
<keyword evidence="1" id="KW-0732">Signal</keyword>
<evidence type="ECO:0000256" key="1">
    <source>
        <dbReference type="SAM" id="SignalP"/>
    </source>
</evidence>
<evidence type="ECO:0000313" key="5">
    <source>
        <dbReference type="EMBL" id="KAH0537520.1"/>
    </source>
</evidence>
<dbReference type="Pfam" id="PF25117">
    <property type="entry name" value="Agd3_C"/>
    <property type="match status" value="1"/>
</dbReference>
<feature type="signal peptide" evidence="1">
    <location>
        <begin position="1"/>
        <end position="30"/>
    </location>
</feature>
<dbReference type="Pfam" id="PF25116">
    <property type="entry name" value="CBM87_Agd3"/>
    <property type="match status" value="1"/>
</dbReference>
<name>A0A9P8L2N7_9PEZI</name>
<feature type="domain" description="Agd3 deacetylase" evidence="2">
    <location>
        <begin position="256"/>
        <end position="618"/>
    </location>
</feature>
<gene>
    <name evidence="5" type="ORF">FGG08_005695</name>
</gene>
<dbReference type="InterPro" id="IPR056825">
    <property type="entry name" value="Agd3_C"/>
</dbReference>
<dbReference type="InterPro" id="IPR056827">
    <property type="entry name" value="CBM87_Agd3"/>
</dbReference>
<sequence>MATSQPGPPNSLLSLILCTLVLCFTTLTNCQSVLSTVLVIARDTPAASIATITLNGYGIPYTVLTVPQAGAPLPALNSTTQGNFGLIVVLGQVSYDYGASGWLSALNASQWSDLYAYQVAWGVRMVQLDVFPTADFGAAALGGCCASEEQLVAVSDDTGFTTAGLKVGATLSTQGIWHYPATITNASIATQFLQFSPNSAFTATSVAGVISNKDGHQQMAFFLGFATWSQTSTYLNHIWVHWGLRGMYTGYRRVYLNTQVDDMFLESDIYSPTNTTFRIRANDLTAHKNWMPTLNAKMNPGSSYFIEVGHNGNGNIEAASESDPRNRCADPIEYSAQIDTPLEFQKPLGSGTDVWPATPTAYGWAPACVNLDPLERWWATAANRNAFAHVSHTFTHLEVNNATYSDCLKEIAFNQAWLAQVGLSSATRFSGAGLIPPAITGLHNGDCLQAWSDRGIHNVIGDNSRPLLRNQQNDHWPLITTVEGNGFAGTQITPRWPTNIYYNCDLPACTVAEWIATAAGSGTINDLLTLEKATTTRNLFNLYHDPYMFHQANMRQTDVPNTTINGVSAKYSLLQMWVETVVQEMVRLVKWPIKSLKQDDIAAAFAQRMARDGCLPNVQYQIDTTAKTITGLVVSTTGNTCGAQIPITVGTNVTDTHGFMTEQLGNDPTTIWVNMTGSPVSFTFGTAIPW</sequence>
<organism evidence="5 6">
    <name type="scientific">Glutinoglossum americanum</name>
    <dbReference type="NCBI Taxonomy" id="1670608"/>
    <lineage>
        <taxon>Eukaryota</taxon>
        <taxon>Fungi</taxon>
        <taxon>Dikarya</taxon>
        <taxon>Ascomycota</taxon>
        <taxon>Pezizomycotina</taxon>
        <taxon>Geoglossomycetes</taxon>
        <taxon>Geoglossales</taxon>
        <taxon>Geoglossaceae</taxon>
        <taxon>Glutinoglossum</taxon>
    </lineage>
</organism>
<dbReference type="PANTHER" id="PTHR31002">
    <property type="entry name" value="SERIPAUPERIN"/>
    <property type="match status" value="1"/>
</dbReference>
<evidence type="ECO:0000313" key="6">
    <source>
        <dbReference type="Proteomes" id="UP000698800"/>
    </source>
</evidence>
<feature type="domain" description="Agd3 CBM87" evidence="3">
    <location>
        <begin position="33"/>
        <end position="242"/>
    </location>
</feature>
<evidence type="ECO:0000259" key="2">
    <source>
        <dbReference type="Pfam" id="PF25115"/>
    </source>
</evidence>
<dbReference type="AlphaFoldDB" id="A0A9P8L2N7"/>
<dbReference type="InterPro" id="IPR050788">
    <property type="entry name" value="Yeast_SRP1/TIP1_CWP"/>
</dbReference>
<dbReference type="InterPro" id="IPR056826">
    <property type="entry name" value="Agd3_CE"/>
</dbReference>
<dbReference type="Pfam" id="PF25115">
    <property type="entry name" value="Agd3_CE"/>
    <property type="match status" value="1"/>
</dbReference>
<protein>
    <recommendedName>
        <fullName evidence="7">Extracellular serine-rich protein</fullName>
    </recommendedName>
</protein>
<dbReference type="Proteomes" id="UP000698800">
    <property type="component" value="Unassembled WGS sequence"/>
</dbReference>
<comment type="caution">
    <text evidence="5">The sequence shown here is derived from an EMBL/GenBank/DDBJ whole genome shotgun (WGS) entry which is preliminary data.</text>
</comment>
<feature type="chain" id="PRO_5040442458" description="Extracellular serine-rich protein" evidence="1">
    <location>
        <begin position="31"/>
        <end position="690"/>
    </location>
</feature>
<dbReference type="EMBL" id="JAGHQL010000142">
    <property type="protein sequence ID" value="KAH0537520.1"/>
    <property type="molecule type" value="Genomic_DNA"/>
</dbReference>
<accession>A0A9P8L2N7</accession>
<evidence type="ECO:0008006" key="7">
    <source>
        <dbReference type="Google" id="ProtNLM"/>
    </source>
</evidence>
<reference evidence="5" key="1">
    <citation type="submission" date="2021-03" db="EMBL/GenBank/DDBJ databases">
        <title>Comparative genomics and phylogenomic investigation of the class Geoglossomycetes provide insights into ecological specialization and systematics.</title>
        <authorList>
            <person name="Melie T."/>
            <person name="Pirro S."/>
            <person name="Miller A.N."/>
            <person name="Quandt A."/>
        </authorList>
    </citation>
    <scope>NUCLEOTIDE SEQUENCE</scope>
    <source>
        <strain evidence="5">GBOQ0MN5Z8</strain>
    </source>
</reference>
<evidence type="ECO:0000259" key="3">
    <source>
        <dbReference type="Pfam" id="PF25116"/>
    </source>
</evidence>
<feature type="domain" description="Agd3 C-terminal" evidence="4">
    <location>
        <begin position="624"/>
        <end position="688"/>
    </location>
</feature>
<dbReference type="PANTHER" id="PTHR31002:SF34">
    <property type="entry name" value="CELL WALL PROTEIN CWP1-RELATED"/>
    <property type="match status" value="1"/>
</dbReference>